<evidence type="ECO:0000256" key="3">
    <source>
        <dbReference type="ARBA" id="ARBA00022679"/>
    </source>
</evidence>
<protein>
    <recommendedName>
        <fullName evidence="2">Ubiquitin-like-conjugating enzyme ATG10</fullName>
    </recommendedName>
    <alternativeName>
        <fullName evidence="7">Autophagy-related protein 10</fullName>
    </alternativeName>
</protein>
<dbReference type="GO" id="GO:0000045">
    <property type="term" value="P:autophagosome assembly"/>
    <property type="evidence" value="ECO:0007669"/>
    <property type="project" value="TreeGrafter"/>
</dbReference>
<dbReference type="GO" id="GO:0000422">
    <property type="term" value="P:autophagy of mitochondrion"/>
    <property type="evidence" value="ECO:0007669"/>
    <property type="project" value="TreeGrafter"/>
</dbReference>
<evidence type="ECO:0000256" key="1">
    <source>
        <dbReference type="ARBA" id="ARBA00005696"/>
    </source>
</evidence>
<evidence type="ECO:0000313" key="8">
    <source>
        <dbReference type="EMBL" id="KAF2435086.1"/>
    </source>
</evidence>
<evidence type="ECO:0000256" key="2">
    <source>
        <dbReference type="ARBA" id="ARBA00021099"/>
    </source>
</evidence>
<organism evidence="8 9">
    <name type="scientific">Tothia fuscella</name>
    <dbReference type="NCBI Taxonomy" id="1048955"/>
    <lineage>
        <taxon>Eukaryota</taxon>
        <taxon>Fungi</taxon>
        <taxon>Dikarya</taxon>
        <taxon>Ascomycota</taxon>
        <taxon>Pezizomycotina</taxon>
        <taxon>Dothideomycetes</taxon>
        <taxon>Pleosporomycetidae</taxon>
        <taxon>Venturiales</taxon>
        <taxon>Cylindrosympodiaceae</taxon>
        <taxon>Tothia</taxon>
    </lineage>
</organism>
<dbReference type="Proteomes" id="UP000800235">
    <property type="component" value="Unassembled WGS sequence"/>
</dbReference>
<dbReference type="PANTHER" id="PTHR14957">
    <property type="entry name" value="UBIQUITIN-LIKE-CONJUGATING ENZYME ATG10"/>
    <property type="match status" value="1"/>
</dbReference>
<dbReference type="OrthoDB" id="4089664at2759"/>
<dbReference type="GO" id="GO:0005829">
    <property type="term" value="C:cytosol"/>
    <property type="evidence" value="ECO:0007669"/>
    <property type="project" value="TreeGrafter"/>
</dbReference>
<keyword evidence="6" id="KW-0072">Autophagy</keyword>
<dbReference type="GO" id="GO:0032446">
    <property type="term" value="P:protein modification by small protein conjugation"/>
    <property type="evidence" value="ECO:0007669"/>
    <property type="project" value="TreeGrafter"/>
</dbReference>
<gene>
    <name evidence="8" type="ORF">EJ08DRAFT_389142</name>
</gene>
<keyword evidence="3" id="KW-0808">Transferase</keyword>
<reference evidence="8" key="1">
    <citation type="journal article" date="2020" name="Stud. Mycol.">
        <title>101 Dothideomycetes genomes: a test case for predicting lifestyles and emergence of pathogens.</title>
        <authorList>
            <person name="Haridas S."/>
            <person name="Albert R."/>
            <person name="Binder M."/>
            <person name="Bloem J."/>
            <person name="Labutti K."/>
            <person name="Salamov A."/>
            <person name="Andreopoulos B."/>
            <person name="Baker S."/>
            <person name="Barry K."/>
            <person name="Bills G."/>
            <person name="Bluhm B."/>
            <person name="Cannon C."/>
            <person name="Castanera R."/>
            <person name="Culley D."/>
            <person name="Daum C."/>
            <person name="Ezra D."/>
            <person name="Gonzalez J."/>
            <person name="Henrissat B."/>
            <person name="Kuo A."/>
            <person name="Liang C."/>
            <person name="Lipzen A."/>
            <person name="Lutzoni F."/>
            <person name="Magnuson J."/>
            <person name="Mondo S."/>
            <person name="Nolan M."/>
            <person name="Ohm R."/>
            <person name="Pangilinan J."/>
            <person name="Park H.-J."/>
            <person name="Ramirez L."/>
            <person name="Alfaro M."/>
            <person name="Sun H."/>
            <person name="Tritt A."/>
            <person name="Yoshinaga Y."/>
            <person name="Zwiers L.-H."/>
            <person name="Turgeon B."/>
            <person name="Goodwin S."/>
            <person name="Spatafora J."/>
            <person name="Crous P."/>
            <person name="Grigoriev I."/>
        </authorList>
    </citation>
    <scope>NUCLEOTIDE SEQUENCE</scope>
    <source>
        <strain evidence="8">CBS 130266</strain>
    </source>
</reference>
<keyword evidence="5" id="KW-0813">Transport</keyword>
<keyword evidence="5" id="KW-0653">Protein transport</keyword>
<accession>A0A9P4P1T6</accession>
<comment type="caution">
    <text evidence="8">The sequence shown here is derived from an EMBL/GenBank/DDBJ whole genome shotgun (WGS) entry which is preliminary data.</text>
</comment>
<evidence type="ECO:0000256" key="4">
    <source>
        <dbReference type="ARBA" id="ARBA00022786"/>
    </source>
</evidence>
<dbReference type="AlphaFoldDB" id="A0A9P4P1T6"/>
<comment type="similarity">
    <text evidence="1">Belongs to the ATG10 family.</text>
</comment>
<dbReference type="InterPro" id="IPR007135">
    <property type="entry name" value="Atg3/Atg10"/>
</dbReference>
<evidence type="ECO:0000256" key="7">
    <source>
        <dbReference type="ARBA" id="ARBA00029833"/>
    </source>
</evidence>
<dbReference type="EMBL" id="MU007014">
    <property type="protein sequence ID" value="KAF2435086.1"/>
    <property type="molecule type" value="Genomic_DNA"/>
</dbReference>
<keyword evidence="9" id="KW-1185">Reference proteome</keyword>
<dbReference type="Gene3D" id="3.30.1460.50">
    <property type="match status" value="1"/>
</dbReference>
<name>A0A9P4P1T6_9PEZI</name>
<dbReference type="PANTHER" id="PTHR14957:SF1">
    <property type="entry name" value="UBIQUITIN-LIKE-CONJUGATING ENZYME ATG10"/>
    <property type="match status" value="1"/>
</dbReference>
<proteinExistence type="inferred from homology"/>
<evidence type="ECO:0000256" key="6">
    <source>
        <dbReference type="ARBA" id="ARBA00023006"/>
    </source>
</evidence>
<sequence length="187" mass="21170">MEIGQTSQYFQSLRTQNPTCRSSGPCFQNSGQVLDLLSPYQIILLVRMFAQLQVRKMPRRRSNDIKCTVQYEVFLSPSYRVPVVYFSMQDAESRPLRDIDDVYTLLVPQAFKNQLRDVGVIGGISTGDHPITGIPTFFIHPCQTAEALQRVAAGRSVQVEEYMFLWLGIVGGCVGLHLTPDDMWRPP</sequence>
<dbReference type="GO" id="GO:0015031">
    <property type="term" value="P:protein transport"/>
    <property type="evidence" value="ECO:0007669"/>
    <property type="project" value="UniProtKB-KW"/>
</dbReference>
<evidence type="ECO:0000256" key="5">
    <source>
        <dbReference type="ARBA" id="ARBA00022927"/>
    </source>
</evidence>
<dbReference type="Pfam" id="PF03987">
    <property type="entry name" value="Autophagy_act_C"/>
    <property type="match status" value="1"/>
</dbReference>
<evidence type="ECO:0000313" key="9">
    <source>
        <dbReference type="Proteomes" id="UP000800235"/>
    </source>
</evidence>
<dbReference type="GO" id="GO:0061651">
    <property type="term" value="F:Atg12 conjugating enzyme activity"/>
    <property type="evidence" value="ECO:0007669"/>
    <property type="project" value="TreeGrafter"/>
</dbReference>
<keyword evidence="4" id="KW-0833">Ubl conjugation pathway</keyword>